<dbReference type="AlphaFoldDB" id="X1ILW7"/>
<dbReference type="EMBL" id="BARU01025234">
    <property type="protein sequence ID" value="GAH58538.1"/>
    <property type="molecule type" value="Genomic_DNA"/>
</dbReference>
<accession>X1ILW7</accession>
<evidence type="ECO:0000313" key="1">
    <source>
        <dbReference type="EMBL" id="GAH58538.1"/>
    </source>
</evidence>
<name>X1ILW7_9ZZZZ</name>
<comment type="caution">
    <text evidence="1">The sequence shown here is derived from an EMBL/GenBank/DDBJ whole genome shotgun (WGS) entry which is preliminary data.</text>
</comment>
<protein>
    <submittedName>
        <fullName evidence="1">Uncharacterized protein</fullName>
    </submittedName>
</protein>
<gene>
    <name evidence="1" type="ORF">S03H2_40677</name>
</gene>
<reference evidence="1" key="1">
    <citation type="journal article" date="2014" name="Front. Microbiol.">
        <title>High frequency of phylogenetically diverse reductive dehalogenase-homologous genes in deep subseafloor sedimentary metagenomes.</title>
        <authorList>
            <person name="Kawai M."/>
            <person name="Futagami T."/>
            <person name="Toyoda A."/>
            <person name="Takaki Y."/>
            <person name="Nishi S."/>
            <person name="Hori S."/>
            <person name="Arai W."/>
            <person name="Tsubouchi T."/>
            <person name="Morono Y."/>
            <person name="Uchiyama I."/>
            <person name="Ito T."/>
            <person name="Fujiyama A."/>
            <person name="Inagaki F."/>
            <person name="Takami H."/>
        </authorList>
    </citation>
    <scope>NUCLEOTIDE SEQUENCE</scope>
    <source>
        <strain evidence="1">Expedition CK06-06</strain>
    </source>
</reference>
<organism evidence="1">
    <name type="scientific">marine sediment metagenome</name>
    <dbReference type="NCBI Taxonomy" id="412755"/>
    <lineage>
        <taxon>unclassified sequences</taxon>
        <taxon>metagenomes</taxon>
        <taxon>ecological metagenomes</taxon>
    </lineage>
</organism>
<sequence length="36" mass="4000">GATVNIGFGVEDSKDLNQAKIQLESWFNRKYGEGID</sequence>
<feature type="non-terminal residue" evidence="1">
    <location>
        <position position="1"/>
    </location>
</feature>
<proteinExistence type="predicted"/>